<sequence length="119" mass="14022">MIFKFFDVNGEYDPRNLWLPAERQLYISIINPEGHEVLWYARKPGTNVAMLTPKRDDYELVNCSNILKARNVLLVNHEAGSVEKALRYFDLPVKGKYKLASRTWECSELFTLQFIEYNF</sequence>
<proteinExistence type="predicted"/>
<accession>A0A192Y722</accession>
<dbReference type="EMBL" id="KU521356">
    <property type="protein sequence ID" value="ANM45090.1"/>
    <property type="molecule type" value="Genomic_DNA"/>
</dbReference>
<evidence type="ECO:0000313" key="1">
    <source>
        <dbReference type="EMBL" id="ANM45090.1"/>
    </source>
</evidence>
<evidence type="ECO:0000313" key="2">
    <source>
        <dbReference type="Proteomes" id="UP000224336"/>
    </source>
</evidence>
<name>A0A192Y722_9CAUD</name>
<protein>
    <submittedName>
        <fullName evidence="1">Uncharacterized protein</fullName>
    </submittedName>
</protein>
<organism evidence="1 2">
    <name type="scientific">Pseudomonas phage KTN4</name>
    <dbReference type="NCBI Taxonomy" id="1862701"/>
    <lineage>
        <taxon>Viruses</taxon>
        <taxon>Duplodnaviria</taxon>
        <taxon>Heunggongvirae</taxon>
        <taxon>Uroviricota</taxon>
        <taxon>Caudoviricetes</taxon>
        <taxon>Chimalliviridae</taxon>
        <taxon>Phikzvirus</taxon>
        <taxon>Phikzvirus phiKZ</taxon>
    </lineage>
</organism>
<dbReference type="Proteomes" id="UP000224336">
    <property type="component" value="Segment"/>
</dbReference>
<reference evidence="1 2" key="1">
    <citation type="journal article" date="2016" name="Sci. Rep.">
        <title>A proposed integrated approach for the preclinical evaluation of phage therapy in Pseudomonas infections.</title>
        <authorList>
            <person name="Danis-Wlodarczyk K."/>
            <person name="Vandenheuvel D."/>
            <person name="Jang H.B."/>
            <person name="Briers Y."/>
            <person name="Olszak T."/>
            <person name="Arabski M."/>
            <person name="Wasik S."/>
            <person name="Drabik M."/>
            <person name="Higgins G."/>
            <person name="Tyrrell J."/>
            <person name="Harvey B.J."/>
            <person name="Noben J.P."/>
            <person name="Lavigne R."/>
            <person name="Drulis-Kawa Z."/>
        </authorList>
    </citation>
    <scope>NUCLEOTIDE SEQUENCE [LARGE SCALE GENOMIC DNA]</scope>
</reference>
<gene>
    <name evidence="1" type="ORF">KTN4_332</name>
</gene>